<comment type="caution">
    <text evidence="7">The sequence shown here is derived from an EMBL/GenBank/DDBJ whole genome shotgun (WGS) entry which is preliminary data.</text>
</comment>
<keyword evidence="4" id="KW-0472">Membrane</keyword>
<feature type="chain" id="PRO_5046629278" evidence="5">
    <location>
        <begin position="17"/>
        <end position="472"/>
    </location>
</feature>
<gene>
    <name evidence="7" type="ORF">PPG34_07630</name>
</gene>
<dbReference type="PANTHER" id="PTHR48182">
    <property type="entry name" value="PROTEIN SERAC1"/>
    <property type="match status" value="1"/>
</dbReference>
<dbReference type="Gene3D" id="3.40.50.1820">
    <property type="entry name" value="alpha/beta hydrolase"/>
    <property type="match status" value="1"/>
</dbReference>
<name>A0ABU3K6Z9_9BACT</name>
<dbReference type="InterPro" id="IPR029058">
    <property type="entry name" value="AB_hydrolase_fold"/>
</dbReference>
<dbReference type="SUPFAM" id="SSF53474">
    <property type="entry name" value="alpha/beta-Hydrolases"/>
    <property type="match status" value="1"/>
</dbReference>
<evidence type="ECO:0000256" key="1">
    <source>
        <dbReference type="ARBA" id="ARBA00004240"/>
    </source>
</evidence>
<proteinExistence type="predicted"/>
<feature type="domain" description="DUF676" evidence="6">
    <location>
        <begin position="46"/>
        <end position="167"/>
    </location>
</feature>
<keyword evidence="5" id="KW-0732">Signal</keyword>
<organism evidence="7 8">
    <name type="scientific">Candidatus Nitronereus thalassa</name>
    <dbReference type="NCBI Taxonomy" id="3020898"/>
    <lineage>
        <taxon>Bacteria</taxon>
        <taxon>Pseudomonadati</taxon>
        <taxon>Nitrospirota</taxon>
        <taxon>Nitrospiria</taxon>
        <taxon>Nitrospirales</taxon>
        <taxon>Nitrospiraceae</taxon>
        <taxon>Candidatus Nitronereus</taxon>
    </lineage>
</organism>
<keyword evidence="8" id="KW-1185">Reference proteome</keyword>
<evidence type="ECO:0000313" key="8">
    <source>
        <dbReference type="Proteomes" id="UP001250932"/>
    </source>
</evidence>
<reference evidence="7 8" key="1">
    <citation type="journal article" date="2023" name="ISME J.">
        <title>Cultivation and genomic characterization of novel and ubiquitous marine nitrite-oxidizing bacteria from the Nitrospirales.</title>
        <authorList>
            <person name="Mueller A.J."/>
            <person name="Daebeler A."/>
            <person name="Herbold C.W."/>
            <person name="Kirkegaard R.H."/>
            <person name="Daims H."/>
        </authorList>
    </citation>
    <scope>NUCLEOTIDE SEQUENCE [LARGE SCALE GENOMIC DNA]</scope>
    <source>
        <strain evidence="7 8">EB</strain>
    </source>
</reference>
<dbReference type="EMBL" id="JAQOUE010000001">
    <property type="protein sequence ID" value="MDT7042220.1"/>
    <property type="molecule type" value="Genomic_DNA"/>
</dbReference>
<accession>A0ABU3K6Z9</accession>
<dbReference type="Pfam" id="PF05057">
    <property type="entry name" value="DUF676"/>
    <property type="match status" value="1"/>
</dbReference>
<evidence type="ECO:0000259" key="6">
    <source>
        <dbReference type="Pfam" id="PF05057"/>
    </source>
</evidence>
<keyword evidence="3" id="KW-0256">Endoplasmic reticulum</keyword>
<sequence length="472" mass="53234">MIFLLAFFLGVSPSFAETNCFLSQDTSHHSDRTPKRIYVRDNPRNRSLLLFVHGFNSTNRSAWTQLVSLLCSDPEMKGHNILLFGYPTELWDSKNDIPQTGRYLAAELKLFADTKRYSNILPVGHSMGGLVIVGAVLHLISEDQEYVLHPIKKILTYGTPHFGVPEANWVSILNVQIADMELASNVITRFLREWVTRVIIKCYESAGLDRCISLHAHAGIGDELVPEWSACGVFPCENVDGTHSKIIRPGKNVKHHSFTKIKQHAQEQLYANTILIYPHASPNADQTSLSYVLLHHLDAAIRSELQTICSDQGIKDSDCLSGTQSKANVRVDSNNLPTLDPQYLLGLQRLHGAIELIFGLGSSGKGNNIKFNSRIFLGEYKGLLNDPYVSVQVELRDFQDDIQEIRRTYLKTTLYALGVREYGFNEPIFAEHFFRRAGQYKMNQNCPKNNNNQNIDDAICSYIHNIENTPSN</sequence>
<dbReference type="InterPro" id="IPR052374">
    <property type="entry name" value="SERAC1"/>
</dbReference>
<comment type="subcellular location">
    <subcellularLocation>
        <location evidence="1">Endoplasmic reticulum</location>
    </subcellularLocation>
    <subcellularLocation>
        <location evidence="2">Membrane</location>
    </subcellularLocation>
</comment>
<evidence type="ECO:0000256" key="4">
    <source>
        <dbReference type="ARBA" id="ARBA00023136"/>
    </source>
</evidence>
<dbReference type="GO" id="GO:0016787">
    <property type="term" value="F:hydrolase activity"/>
    <property type="evidence" value="ECO:0007669"/>
    <property type="project" value="UniProtKB-KW"/>
</dbReference>
<dbReference type="PANTHER" id="PTHR48182:SF2">
    <property type="entry name" value="PROTEIN SERAC1"/>
    <property type="match status" value="1"/>
</dbReference>
<protein>
    <submittedName>
        <fullName evidence="7">Alpha/beta hydrolase</fullName>
    </submittedName>
</protein>
<evidence type="ECO:0000313" key="7">
    <source>
        <dbReference type="EMBL" id="MDT7042220.1"/>
    </source>
</evidence>
<evidence type="ECO:0000256" key="3">
    <source>
        <dbReference type="ARBA" id="ARBA00022824"/>
    </source>
</evidence>
<evidence type="ECO:0000256" key="2">
    <source>
        <dbReference type="ARBA" id="ARBA00004370"/>
    </source>
</evidence>
<feature type="signal peptide" evidence="5">
    <location>
        <begin position="1"/>
        <end position="16"/>
    </location>
</feature>
<evidence type="ECO:0000256" key="5">
    <source>
        <dbReference type="SAM" id="SignalP"/>
    </source>
</evidence>
<dbReference type="InterPro" id="IPR007751">
    <property type="entry name" value="DUF676_lipase-like"/>
</dbReference>
<dbReference type="Proteomes" id="UP001250932">
    <property type="component" value="Unassembled WGS sequence"/>
</dbReference>
<keyword evidence="7" id="KW-0378">Hydrolase</keyword>